<keyword evidence="1" id="KW-0472">Membrane</keyword>
<protein>
    <recommendedName>
        <fullName evidence="4">Polysaccharide chain length determinant N-terminal domain-containing protein</fullName>
    </recommendedName>
</protein>
<accession>A0ABW2MTL9</accession>
<evidence type="ECO:0000313" key="2">
    <source>
        <dbReference type="EMBL" id="MFC7356151.1"/>
    </source>
</evidence>
<sequence>MSEHNNQNDELDLKSVLEWIQKAFKKVLILAFMAVQFIFKFWIVILVLILTGVALGYYFDKDNVSYKESEILVQINNNNANYVYNAIEKLNRKRADRDSVFMASHGFDKGKFDLAFIEINPIINIDNLIDKYAEVNNVSLNVFVDIVPFEEEEEKLLESEAFLEGYKYHKIKILTGPAAIPEISEKIITYLNSNPIIKEMGLEYYERTVERIAANKKTLEQMDAVIENYSLARGQNPSLPNQFIIEGSMNIERVFQEKVDLMDATDNLEAELIKRKETVVKIGNSELVDVKKFIDGKRIFLYPFIFVFIFLSLAFIRYIYLLVKELAEQEKQAEISA</sequence>
<feature type="transmembrane region" description="Helical" evidence="1">
    <location>
        <begin position="27"/>
        <end position="59"/>
    </location>
</feature>
<dbReference type="RefSeq" id="WP_380215618.1">
    <property type="nucleotide sequence ID" value="NZ_JBHTBN010000001.1"/>
</dbReference>
<comment type="caution">
    <text evidence="2">The sequence shown here is derived from an EMBL/GenBank/DDBJ whole genome shotgun (WGS) entry which is preliminary data.</text>
</comment>
<feature type="transmembrane region" description="Helical" evidence="1">
    <location>
        <begin position="299"/>
        <end position="320"/>
    </location>
</feature>
<dbReference type="EMBL" id="JBHTBN010000001">
    <property type="protein sequence ID" value="MFC7356151.1"/>
    <property type="molecule type" value="Genomic_DNA"/>
</dbReference>
<keyword evidence="3" id="KW-1185">Reference proteome</keyword>
<reference evidence="3" key="1">
    <citation type="journal article" date="2019" name="Int. J. Syst. Evol. Microbiol.">
        <title>The Global Catalogue of Microorganisms (GCM) 10K type strain sequencing project: providing services to taxonomists for standard genome sequencing and annotation.</title>
        <authorList>
            <consortium name="The Broad Institute Genomics Platform"/>
            <consortium name="The Broad Institute Genome Sequencing Center for Infectious Disease"/>
            <person name="Wu L."/>
            <person name="Ma J."/>
        </authorList>
    </citation>
    <scope>NUCLEOTIDE SEQUENCE [LARGE SCALE GENOMIC DNA]</scope>
    <source>
        <strain evidence="3">CGMCC 1.16306</strain>
    </source>
</reference>
<evidence type="ECO:0000256" key="1">
    <source>
        <dbReference type="SAM" id="Phobius"/>
    </source>
</evidence>
<evidence type="ECO:0000313" key="3">
    <source>
        <dbReference type="Proteomes" id="UP001596415"/>
    </source>
</evidence>
<proteinExistence type="predicted"/>
<keyword evidence="1" id="KW-0812">Transmembrane</keyword>
<dbReference type="Proteomes" id="UP001596415">
    <property type="component" value="Unassembled WGS sequence"/>
</dbReference>
<name>A0ABW2MTL9_9FLAO</name>
<organism evidence="2 3">
    <name type="scientific">Jejudonia soesokkakensis</name>
    <dbReference type="NCBI Taxonomy" id="1323432"/>
    <lineage>
        <taxon>Bacteria</taxon>
        <taxon>Pseudomonadati</taxon>
        <taxon>Bacteroidota</taxon>
        <taxon>Flavobacteriia</taxon>
        <taxon>Flavobacteriales</taxon>
        <taxon>Flavobacteriaceae</taxon>
        <taxon>Jejudonia</taxon>
    </lineage>
</organism>
<evidence type="ECO:0008006" key="4">
    <source>
        <dbReference type="Google" id="ProtNLM"/>
    </source>
</evidence>
<gene>
    <name evidence="2" type="ORF">ACFQO1_00500</name>
</gene>
<keyword evidence="1" id="KW-1133">Transmembrane helix</keyword>